<dbReference type="InterPro" id="IPR023214">
    <property type="entry name" value="HAD_sf"/>
</dbReference>
<dbReference type="EC" id="3.1.3.-" evidence="5"/>
<dbReference type="InterPro" id="IPR036412">
    <property type="entry name" value="HAD-like_sf"/>
</dbReference>
<dbReference type="SFLD" id="SFLDG01129">
    <property type="entry name" value="C1.5:_HAD__Beta-PGM__Phosphata"/>
    <property type="match status" value="1"/>
</dbReference>
<sequence length="251" mass="27011">MTGEIRDDGAESTATELTSDIDAVLFDLDDTLTTYEQDGGEILPAAFERAGVEPFCSYADLEAVAVEQAFPPDRTHADFWTSAFERAADRHGGDPDDARALYEAFGAVLARDRVELLPGAEAALESAREGYRVGLVTNGERRVQEAKLDILGITDTFETAVYVDEVTEPKPVPEPFETALTDLGVVPDRALYVGDSFHHDVRGAVRAGLRVAWCPPDGTTPSEARAAAPDGEHVTPDRVLESLHGLAAVLD</sequence>
<dbReference type="EMBL" id="JBHUDO010000003">
    <property type="protein sequence ID" value="MFD1646746.1"/>
    <property type="molecule type" value="Genomic_DNA"/>
</dbReference>
<proteinExistence type="inferred from homology"/>
<keyword evidence="4" id="KW-0460">Magnesium</keyword>
<dbReference type="GO" id="GO:0019752">
    <property type="term" value="P:carboxylic acid metabolic process"/>
    <property type="evidence" value="ECO:0007669"/>
    <property type="project" value="UniProtKB-ARBA"/>
</dbReference>
<organism evidence="5 6">
    <name type="scientific">Haloarchaeobius litoreus</name>
    <dbReference type="NCBI Taxonomy" id="755306"/>
    <lineage>
        <taxon>Archaea</taxon>
        <taxon>Methanobacteriati</taxon>
        <taxon>Methanobacteriota</taxon>
        <taxon>Stenosarchaea group</taxon>
        <taxon>Halobacteria</taxon>
        <taxon>Halobacteriales</taxon>
        <taxon>Halorubellaceae</taxon>
        <taxon>Haloarchaeobius</taxon>
    </lineage>
</organism>
<evidence type="ECO:0000256" key="3">
    <source>
        <dbReference type="ARBA" id="ARBA00022801"/>
    </source>
</evidence>
<evidence type="ECO:0000256" key="1">
    <source>
        <dbReference type="ARBA" id="ARBA00001946"/>
    </source>
</evidence>
<dbReference type="Gene3D" id="3.40.50.1000">
    <property type="entry name" value="HAD superfamily/HAD-like"/>
    <property type="match status" value="1"/>
</dbReference>
<dbReference type="GO" id="GO:0016787">
    <property type="term" value="F:hydrolase activity"/>
    <property type="evidence" value="ECO:0007669"/>
    <property type="project" value="UniProtKB-KW"/>
</dbReference>
<comment type="similarity">
    <text evidence="2">Belongs to the HAD-like hydrolase superfamily.</text>
</comment>
<keyword evidence="6" id="KW-1185">Reference proteome</keyword>
<reference evidence="5 6" key="1">
    <citation type="journal article" date="2019" name="Int. J. Syst. Evol. Microbiol.">
        <title>The Global Catalogue of Microorganisms (GCM) 10K type strain sequencing project: providing services to taxonomists for standard genome sequencing and annotation.</title>
        <authorList>
            <consortium name="The Broad Institute Genomics Platform"/>
            <consortium name="The Broad Institute Genome Sequencing Center for Infectious Disease"/>
            <person name="Wu L."/>
            <person name="Ma J."/>
        </authorList>
    </citation>
    <scope>NUCLEOTIDE SEQUENCE [LARGE SCALE GENOMIC DNA]</scope>
    <source>
        <strain evidence="5 6">CGMCC 1.10390</strain>
    </source>
</reference>
<name>A0ABD6DK74_9EURY</name>
<accession>A0ABD6DK74</accession>
<keyword evidence="3 5" id="KW-0378">Hydrolase</keyword>
<gene>
    <name evidence="5" type="ORF">ACFSBL_13730</name>
</gene>
<dbReference type="PANTHER" id="PTHR46470:SF3">
    <property type="entry name" value="N-ACYLNEURAMINATE-9-PHOSPHATASE"/>
    <property type="match status" value="1"/>
</dbReference>
<dbReference type="Proteomes" id="UP001597034">
    <property type="component" value="Unassembled WGS sequence"/>
</dbReference>
<dbReference type="NCBIfam" id="TIGR01509">
    <property type="entry name" value="HAD-SF-IA-v3"/>
    <property type="match status" value="1"/>
</dbReference>
<dbReference type="InterPro" id="IPR006439">
    <property type="entry name" value="HAD-SF_hydro_IA"/>
</dbReference>
<dbReference type="SUPFAM" id="SSF56784">
    <property type="entry name" value="HAD-like"/>
    <property type="match status" value="1"/>
</dbReference>
<evidence type="ECO:0000256" key="4">
    <source>
        <dbReference type="ARBA" id="ARBA00022842"/>
    </source>
</evidence>
<dbReference type="PRINTS" id="PR00413">
    <property type="entry name" value="HADHALOGNASE"/>
</dbReference>
<comment type="cofactor">
    <cofactor evidence="1">
        <name>Mg(2+)</name>
        <dbReference type="ChEBI" id="CHEBI:18420"/>
    </cofactor>
</comment>
<dbReference type="Pfam" id="PF00702">
    <property type="entry name" value="Hydrolase"/>
    <property type="match status" value="1"/>
</dbReference>
<evidence type="ECO:0000313" key="6">
    <source>
        <dbReference type="Proteomes" id="UP001597034"/>
    </source>
</evidence>
<dbReference type="PANTHER" id="PTHR46470">
    <property type="entry name" value="N-ACYLNEURAMINATE-9-PHOSPHATASE"/>
    <property type="match status" value="1"/>
</dbReference>
<protein>
    <submittedName>
        <fullName evidence="5">HAD family hydrolase</fullName>
        <ecNumber evidence="5">3.1.3.-</ecNumber>
    </submittedName>
</protein>
<dbReference type="SFLD" id="SFLDS00003">
    <property type="entry name" value="Haloacid_Dehalogenase"/>
    <property type="match status" value="1"/>
</dbReference>
<evidence type="ECO:0000313" key="5">
    <source>
        <dbReference type="EMBL" id="MFD1646746.1"/>
    </source>
</evidence>
<dbReference type="RefSeq" id="WP_256401174.1">
    <property type="nucleotide sequence ID" value="NZ_JANHJR010000003.1"/>
</dbReference>
<comment type="caution">
    <text evidence="5">The sequence shown here is derived from an EMBL/GenBank/DDBJ whole genome shotgun (WGS) entry which is preliminary data.</text>
</comment>
<evidence type="ECO:0000256" key="2">
    <source>
        <dbReference type="ARBA" id="ARBA00007958"/>
    </source>
</evidence>
<dbReference type="NCBIfam" id="TIGR01549">
    <property type="entry name" value="HAD-SF-IA-v1"/>
    <property type="match status" value="1"/>
</dbReference>
<dbReference type="AlphaFoldDB" id="A0ABD6DK74"/>
<dbReference type="InterPro" id="IPR051400">
    <property type="entry name" value="HAD-like_hydrolase"/>
</dbReference>
<dbReference type="Gene3D" id="1.20.120.710">
    <property type="entry name" value="Haloacid dehalogenase hydrolase-like domain"/>
    <property type="match status" value="1"/>
</dbReference>